<evidence type="ECO:0000256" key="8">
    <source>
        <dbReference type="ARBA" id="ARBA00025699"/>
    </source>
</evidence>
<protein>
    <recommendedName>
        <fullName evidence="10">Ribosomal RNA small subunit methyltransferase E</fullName>
        <ecNumber evidence="10">2.1.1.193</ecNumber>
    </recommendedName>
</protein>
<evidence type="ECO:0000256" key="5">
    <source>
        <dbReference type="ARBA" id="ARBA00022603"/>
    </source>
</evidence>
<proteinExistence type="inferred from homology"/>
<dbReference type="InterPro" id="IPR015947">
    <property type="entry name" value="PUA-like_sf"/>
</dbReference>
<dbReference type="InterPro" id="IPR046886">
    <property type="entry name" value="RsmE_MTase_dom"/>
</dbReference>
<evidence type="ECO:0000259" key="11">
    <source>
        <dbReference type="Pfam" id="PF04452"/>
    </source>
</evidence>
<comment type="function">
    <text evidence="8 10">Specifically methylates the N3 position of the uracil ring of uridine 1498 (m3U1498) in 16S rRNA. Acts on the fully assembled 30S ribosomal subunit.</text>
</comment>
<organism evidence="13 14">
    <name type="scientific">Flavihumibacter fluminis</name>
    <dbReference type="NCBI Taxonomy" id="2909236"/>
    <lineage>
        <taxon>Bacteria</taxon>
        <taxon>Pseudomonadati</taxon>
        <taxon>Bacteroidota</taxon>
        <taxon>Chitinophagia</taxon>
        <taxon>Chitinophagales</taxon>
        <taxon>Chitinophagaceae</taxon>
        <taxon>Flavihumibacter</taxon>
    </lineage>
</organism>
<feature type="domain" description="Ribosomal RNA small subunit methyltransferase E PUA-like" evidence="12">
    <location>
        <begin position="19"/>
        <end position="65"/>
    </location>
</feature>
<evidence type="ECO:0000256" key="4">
    <source>
        <dbReference type="ARBA" id="ARBA00022552"/>
    </source>
</evidence>
<evidence type="ECO:0000256" key="2">
    <source>
        <dbReference type="ARBA" id="ARBA00005528"/>
    </source>
</evidence>
<keyword evidence="7 10" id="KW-0949">S-adenosyl-L-methionine</keyword>
<dbReference type="PIRSF" id="PIRSF015601">
    <property type="entry name" value="MTase_slr0722"/>
    <property type="match status" value="1"/>
</dbReference>
<accession>A0ABS9BLP3</accession>
<reference evidence="13 14" key="1">
    <citation type="submission" date="2022-01" db="EMBL/GenBank/DDBJ databases">
        <title>Flavihumibacter sp. nov., isolated from sediment of a river.</title>
        <authorList>
            <person name="Liu H."/>
        </authorList>
    </citation>
    <scope>NUCLEOTIDE SEQUENCE [LARGE SCALE GENOMIC DNA]</scope>
    <source>
        <strain evidence="13 14">RY-1</strain>
    </source>
</reference>
<dbReference type="Gene3D" id="2.40.240.20">
    <property type="entry name" value="Hypothetical PUA domain-like, domain 1"/>
    <property type="match status" value="1"/>
</dbReference>
<dbReference type="InterPro" id="IPR029028">
    <property type="entry name" value="Alpha/beta_knot_MTases"/>
</dbReference>
<comment type="caution">
    <text evidence="13">The sequence shown here is derived from an EMBL/GenBank/DDBJ whole genome shotgun (WGS) entry which is preliminary data.</text>
</comment>
<dbReference type="Pfam" id="PF20260">
    <property type="entry name" value="PUA_4"/>
    <property type="match status" value="1"/>
</dbReference>
<comment type="subcellular location">
    <subcellularLocation>
        <location evidence="1 10">Cytoplasm</location>
    </subcellularLocation>
</comment>
<evidence type="ECO:0000256" key="1">
    <source>
        <dbReference type="ARBA" id="ARBA00004496"/>
    </source>
</evidence>
<dbReference type="Proteomes" id="UP001200145">
    <property type="component" value="Unassembled WGS sequence"/>
</dbReference>
<keyword evidence="6 10" id="KW-0808">Transferase</keyword>
<dbReference type="InterPro" id="IPR046887">
    <property type="entry name" value="RsmE_PUA-like"/>
</dbReference>
<keyword evidence="4 10" id="KW-0698">rRNA processing</keyword>
<evidence type="ECO:0000256" key="10">
    <source>
        <dbReference type="PIRNR" id="PIRNR015601"/>
    </source>
</evidence>
<dbReference type="SUPFAM" id="SSF75217">
    <property type="entry name" value="alpha/beta knot"/>
    <property type="match status" value="1"/>
</dbReference>
<keyword evidence="3 10" id="KW-0963">Cytoplasm</keyword>
<evidence type="ECO:0000256" key="7">
    <source>
        <dbReference type="ARBA" id="ARBA00022691"/>
    </source>
</evidence>
<dbReference type="EC" id="2.1.1.193" evidence="10"/>
<dbReference type="CDD" id="cd18084">
    <property type="entry name" value="RsmE-like"/>
    <property type="match status" value="1"/>
</dbReference>
<evidence type="ECO:0000259" key="12">
    <source>
        <dbReference type="Pfam" id="PF20260"/>
    </source>
</evidence>
<sequence>MALPFFYLSTYEGATQFQLDEGNSRHAIAVLRMKEGEELLLTNGKGLILRCRITEAHKKRAGVEVLHTDQETDLRPNVTIAISPVKNNTRFEWFLEKVTEIGIQRIIPVIAHRTEKQQFRRERMQQILISAMLQSQQAWIPELTQPLRYNDLLQLDGCKRKWIAHCLETERISLRSAAVPGDSQLLLIGPEGDFTPEEIELAIQSGFVPVTLGNTRLRTETAGVVGATLLCIS</sequence>
<feature type="domain" description="Ribosomal RNA small subunit methyltransferase E methyltransferase" evidence="11">
    <location>
        <begin position="77"/>
        <end position="228"/>
    </location>
</feature>
<evidence type="ECO:0000313" key="13">
    <source>
        <dbReference type="EMBL" id="MCF1716100.1"/>
    </source>
</evidence>
<name>A0ABS9BLP3_9BACT</name>
<dbReference type="PANTHER" id="PTHR30027:SF3">
    <property type="entry name" value="16S RRNA (URACIL(1498)-N(3))-METHYLTRANSFERASE"/>
    <property type="match status" value="1"/>
</dbReference>
<evidence type="ECO:0000256" key="3">
    <source>
        <dbReference type="ARBA" id="ARBA00022490"/>
    </source>
</evidence>
<keyword evidence="14" id="KW-1185">Reference proteome</keyword>
<evidence type="ECO:0000313" key="14">
    <source>
        <dbReference type="Proteomes" id="UP001200145"/>
    </source>
</evidence>
<comment type="similarity">
    <text evidence="2 10">Belongs to the RNA methyltransferase RsmE family.</text>
</comment>
<dbReference type="InterPro" id="IPR006700">
    <property type="entry name" value="RsmE"/>
</dbReference>
<dbReference type="PANTHER" id="PTHR30027">
    <property type="entry name" value="RIBOSOMAL RNA SMALL SUBUNIT METHYLTRANSFERASE E"/>
    <property type="match status" value="1"/>
</dbReference>
<dbReference type="RefSeq" id="WP_234867051.1">
    <property type="nucleotide sequence ID" value="NZ_JAKEVY010000004.1"/>
</dbReference>
<gene>
    <name evidence="13" type="ORF">L0U88_15775</name>
</gene>
<keyword evidence="5 10" id="KW-0489">Methyltransferase</keyword>
<comment type="catalytic activity">
    <reaction evidence="9 10">
        <text>uridine(1498) in 16S rRNA + S-adenosyl-L-methionine = N(3)-methyluridine(1498) in 16S rRNA + S-adenosyl-L-homocysteine + H(+)</text>
        <dbReference type="Rhea" id="RHEA:42920"/>
        <dbReference type="Rhea" id="RHEA-COMP:10283"/>
        <dbReference type="Rhea" id="RHEA-COMP:10284"/>
        <dbReference type="ChEBI" id="CHEBI:15378"/>
        <dbReference type="ChEBI" id="CHEBI:57856"/>
        <dbReference type="ChEBI" id="CHEBI:59789"/>
        <dbReference type="ChEBI" id="CHEBI:65315"/>
        <dbReference type="ChEBI" id="CHEBI:74502"/>
        <dbReference type="EC" id="2.1.1.193"/>
    </reaction>
</comment>
<dbReference type="NCBIfam" id="TIGR00046">
    <property type="entry name" value="RsmE family RNA methyltransferase"/>
    <property type="match status" value="1"/>
</dbReference>
<dbReference type="Pfam" id="PF04452">
    <property type="entry name" value="Methyltrans_RNA"/>
    <property type="match status" value="1"/>
</dbReference>
<dbReference type="EMBL" id="JAKEVY010000004">
    <property type="protein sequence ID" value="MCF1716100.1"/>
    <property type="molecule type" value="Genomic_DNA"/>
</dbReference>
<evidence type="ECO:0000256" key="9">
    <source>
        <dbReference type="ARBA" id="ARBA00047944"/>
    </source>
</evidence>
<evidence type="ECO:0000256" key="6">
    <source>
        <dbReference type="ARBA" id="ARBA00022679"/>
    </source>
</evidence>
<dbReference type="InterPro" id="IPR029026">
    <property type="entry name" value="tRNA_m1G_MTases_N"/>
</dbReference>
<dbReference type="Gene3D" id="3.40.1280.10">
    <property type="match status" value="1"/>
</dbReference>
<dbReference type="SUPFAM" id="SSF88697">
    <property type="entry name" value="PUA domain-like"/>
    <property type="match status" value="1"/>
</dbReference>